<dbReference type="AlphaFoldDB" id="A0A392SPT6"/>
<comment type="caution">
    <text evidence="1">The sequence shown here is derived from an EMBL/GenBank/DDBJ whole genome shotgun (WGS) entry which is preliminary data.</text>
</comment>
<accession>A0A392SPT6</accession>
<name>A0A392SPT6_9FABA</name>
<sequence>GAGSWAQGAPMSRNTACCAGCRLMGAGRAYEQEHCLLRQAQTHGHGTRL</sequence>
<evidence type="ECO:0000313" key="2">
    <source>
        <dbReference type="Proteomes" id="UP000265520"/>
    </source>
</evidence>
<organism evidence="1 2">
    <name type="scientific">Trifolium medium</name>
    <dbReference type="NCBI Taxonomy" id="97028"/>
    <lineage>
        <taxon>Eukaryota</taxon>
        <taxon>Viridiplantae</taxon>
        <taxon>Streptophyta</taxon>
        <taxon>Embryophyta</taxon>
        <taxon>Tracheophyta</taxon>
        <taxon>Spermatophyta</taxon>
        <taxon>Magnoliopsida</taxon>
        <taxon>eudicotyledons</taxon>
        <taxon>Gunneridae</taxon>
        <taxon>Pentapetalae</taxon>
        <taxon>rosids</taxon>
        <taxon>fabids</taxon>
        <taxon>Fabales</taxon>
        <taxon>Fabaceae</taxon>
        <taxon>Papilionoideae</taxon>
        <taxon>50 kb inversion clade</taxon>
        <taxon>NPAAA clade</taxon>
        <taxon>Hologalegina</taxon>
        <taxon>IRL clade</taxon>
        <taxon>Trifolieae</taxon>
        <taxon>Trifolium</taxon>
    </lineage>
</organism>
<protein>
    <submittedName>
        <fullName evidence="1">Uncharacterized protein</fullName>
    </submittedName>
</protein>
<proteinExistence type="predicted"/>
<dbReference type="EMBL" id="LXQA010416642">
    <property type="protein sequence ID" value="MCI50432.1"/>
    <property type="molecule type" value="Genomic_DNA"/>
</dbReference>
<reference evidence="1 2" key="1">
    <citation type="journal article" date="2018" name="Front. Plant Sci.">
        <title>Red Clover (Trifolium pratense) and Zigzag Clover (T. medium) - A Picture of Genomic Similarities and Differences.</title>
        <authorList>
            <person name="Dluhosova J."/>
            <person name="Istvanek J."/>
            <person name="Nedelnik J."/>
            <person name="Repkova J."/>
        </authorList>
    </citation>
    <scope>NUCLEOTIDE SEQUENCE [LARGE SCALE GENOMIC DNA]</scope>
    <source>
        <strain evidence="2">cv. 10/8</strain>
        <tissue evidence="1">Leaf</tissue>
    </source>
</reference>
<dbReference type="Proteomes" id="UP000265520">
    <property type="component" value="Unassembled WGS sequence"/>
</dbReference>
<feature type="non-terminal residue" evidence="1">
    <location>
        <position position="1"/>
    </location>
</feature>
<evidence type="ECO:0000313" key="1">
    <source>
        <dbReference type="EMBL" id="MCI50432.1"/>
    </source>
</evidence>
<keyword evidence="2" id="KW-1185">Reference proteome</keyword>